<feature type="domain" description="Histidine kinase" evidence="15">
    <location>
        <begin position="331"/>
        <end position="522"/>
    </location>
</feature>
<dbReference type="SUPFAM" id="SSF55890">
    <property type="entry name" value="Sporulation response regulatory protein Spo0B"/>
    <property type="match status" value="1"/>
</dbReference>
<proteinExistence type="predicted"/>
<evidence type="ECO:0000256" key="8">
    <source>
        <dbReference type="ARBA" id="ARBA00022741"/>
    </source>
</evidence>
<keyword evidence="13 14" id="KW-0472">Membrane</keyword>
<dbReference type="InterPro" id="IPR016120">
    <property type="entry name" value="Sig_transdc_His_kin_SpoOB"/>
</dbReference>
<gene>
    <name evidence="16" type="ORF">JOD17_001215</name>
</gene>
<dbReference type="RefSeq" id="WP_204696219.1">
    <property type="nucleotide sequence ID" value="NZ_JAFBEC010000003.1"/>
</dbReference>
<dbReference type="PRINTS" id="PR00344">
    <property type="entry name" value="BCTRLSENSOR"/>
</dbReference>
<name>A0ABS2P9N5_9BACL</name>
<dbReference type="InterPro" id="IPR003594">
    <property type="entry name" value="HATPase_dom"/>
</dbReference>
<evidence type="ECO:0000256" key="7">
    <source>
        <dbReference type="ARBA" id="ARBA00022692"/>
    </source>
</evidence>
<dbReference type="SUPFAM" id="SSF55874">
    <property type="entry name" value="ATPase domain of HSP90 chaperone/DNA topoisomerase II/histidine kinase"/>
    <property type="match status" value="1"/>
</dbReference>
<dbReference type="SUPFAM" id="SSF103190">
    <property type="entry name" value="Sensory domain-like"/>
    <property type="match status" value="1"/>
</dbReference>
<dbReference type="SUPFAM" id="SSF55785">
    <property type="entry name" value="PYP-like sensor domain (PAS domain)"/>
    <property type="match status" value="1"/>
</dbReference>
<keyword evidence="7 14" id="KW-0812">Transmembrane</keyword>
<evidence type="ECO:0000256" key="11">
    <source>
        <dbReference type="ARBA" id="ARBA00022989"/>
    </source>
</evidence>
<dbReference type="Gene3D" id="3.30.450.20">
    <property type="entry name" value="PAS domain"/>
    <property type="match status" value="2"/>
</dbReference>
<comment type="caution">
    <text evidence="16">The sequence shown here is derived from an EMBL/GenBank/DDBJ whole genome shotgun (WGS) entry which is preliminary data.</text>
</comment>
<evidence type="ECO:0000256" key="14">
    <source>
        <dbReference type="SAM" id="Phobius"/>
    </source>
</evidence>
<evidence type="ECO:0000256" key="10">
    <source>
        <dbReference type="ARBA" id="ARBA00022840"/>
    </source>
</evidence>
<evidence type="ECO:0000256" key="1">
    <source>
        <dbReference type="ARBA" id="ARBA00000085"/>
    </source>
</evidence>
<organism evidence="16 17">
    <name type="scientific">Geomicrobium sediminis</name>
    <dbReference type="NCBI Taxonomy" id="1347788"/>
    <lineage>
        <taxon>Bacteria</taxon>
        <taxon>Bacillati</taxon>
        <taxon>Bacillota</taxon>
        <taxon>Bacilli</taxon>
        <taxon>Bacillales</taxon>
        <taxon>Geomicrobium</taxon>
    </lineage>
</organism>
<feature type="transmembrane region" description="Helical" evidence="14">
    <location>
        <begin position="9"/>
        <end position="31"/>
    </location>
</feature>
<keyword evidence="4" id="KW-1003">Cell membrane</keyword>
<dbReference type="EMBL" id="JAFBEC010000003">
    <property type="protein sequence ID" value="MBM7632122.1"/>
    <property type="molecule type" value="Genomic_DNA"/>
</dbReference>
<dbReference type="InterPro" id="IPR035965">
    <property type="entry name" value="PAS-like_dom_sf"/>
</dbReference>
<dbReference type="SMART" id="SM00091">
    <property type="entry name" value="PAS"/>
    <property type="match status" value="1"/>
</dbReference>
<dbReference type="Proteomes" id="UP000741863">
    <property type="component" value="Unassembled WGS sequence"/>
</dbReference>
<protein>
    <recommendedName>
        <fullName evidence="3">histidine kinase</fullName>
        <ecNumber evidence="3">2.7.13.3</ecNumber>
    </recommendedName>
</protein>
<sequence>MRMRIHTKIMLLIVSLVSSVAIIMASIFAYLETRDIYETLGDKALSTAVHIANSETVIAAYTDDNPSLVLQAYAERFREETGAEFVVIGNEKGIRLAHPDYWKIGQAMVGGDNDPALKEGESYISRAEGTRGESLRGKTAVRSEDGEVIGVVSVGFLIQDVHAAIWQRIGLLGVITLVIVSIAAIGSLQLSRSIRKDMYGLEPFQIAGMYDERQATLAAIREGVIAVDADALITTLNDSAKKLLGISGDVIGKPIDKIIEGAQIQKVLSEKKAEYNRELTMRGRVYIVNREPIMRNAHVRGAVCTFRDKTEMIEMANTLSDIKKYSDDLRAQNHEFTNKLYAISGYLHLGFYEKAERYIEEETTRHDEQGQVLTTSIKDATVQAILMGKAGRASELKVTLRVDPTSQLEPLPNHMGSSQIISIIGNVIDNALEAALVKEVPQVSVFITDIGDDVVFEISDNGNGLPSSLYDTTKRGFSTKGRSRGFGLSIVKELVSNFEGWFEHHSLPEGGSLFSIYLPKTLRRESDD</sequence>
<keyword evidence="10" id="KW-0067">ATP-binding</keyword>
<evidence type="ECO:0000256" key="3">
    <source>
        <dbReference type="ARBA" id="ARBA00012438"/>
    </source>
</evidence>
<dbReference type="InterPro" id="IPR039506">
    <property type="entry name" value="SPOB_a"/>
</dbReference>
<evidence type="ECO:0000256" key="13">
    <source>
        <dbReference type="ARBA" id="ARBA00023136"/>
    </source>
</evidence>
<keyword evidence="12" id="KW-0902">Two-component regulatory system</keyword>
<dbReference type="Pfam" id="PF14689">
    <property type="entry name" value="SPOB_a"/>
    <property type="match status" value="1"/>
</dbReference>
<dbReference type="CDD" id="cd00130">
    <property type="entry name" value="PAS"/>
    <property type="match status" value="1"/>
</dbReference>
<dbReference type="InterPro" id="IPR013767">
    <property type="entry name" value="PAS_fold"/>
</dbReference>
<evidence type="ECO:0000256" key="6">
    <source>
        <dbReference type="ARBA" id="ARBA00022679"/>
    </source>
</evidence>
<dbReference type="Pfam" id="PF00989">
    <property type="entry name" value="PAS"/>
    <property type="match status" value="1"/>
</dbReference>
<dbReference type="InterPro" id="IPR000014">
    <property type="entry name" value="PAS"/>
</dbReference>
<dbReference type="Pfam" id="PF02518">
    <property type="entry name" value="HATPase_c"/>
    <property type="match status" value="1"/>
</dbReference>
<accession>A0ABS2P9N5</accession>
<dbReference type="InterPro" id="IPR004358">
    <property type="entry name" value="Sig_transdc_His_kin-like_C"/>
</dbReference>
<feature type="transmembrane region" description="Helical" evidence="14">
    <location>
        <begin position="165"/>
        <end position="188"/>
    </location>
</feature>
<evidence type="ECO:0000259" key="15">
    <source>
        <dbReference type="PROSITE" id="PS50109"/>
    </source>
</evidence>
<dbReference type="PROSITE" id="PS50109">
    <property type="entry name" value="HIS_KIN"/>
    <property type="match status" value="1"/>
</dbReference>
<dbReference type="SMART" id="SM00387">
    <property type="entry name" value="HATPase_c"/>
    <property type="match status" value="1"/>
</dbReference>
<evidence type="ECO:0000256" key="12">
    <source>
        <dbReference type="ARBA" id="ARBA00023012"/>
    </source>
</evidence>
<dbReference type="InterPro" id="IPR005467">
    <property type="entry name" value="His_kinase_dom"/>
</dbReference>
<keyword evidence="11 14" id="KW-1133">Transmembrane helix</keyword>
<keyword evidence="17" id="KW-1185">Reference proteome</keyword>
<evidence type="ECO:0000256" key="4">
    <source>
        <dbReference type="ARBA" id="ARBA00022475"/>
    </source>
</evidence>
<evidence type="ECO:0000313" key="17">
    <source>
        <dbReference type="Proteomes" id="UP000741863"/>
    </source>
</evidence>
<evidence type="ECO:0000313" key="16">
    <source>
        <dbReference type="EMBL" id="MBM7632122.1"/>
    </source>
</evidence>
<dbReference type="Pfam" id="PF17203">
    <property type="entry name" value="sCache_3_2"/>
    <property type="match status" value="1"/>
</dbReference>
<dbReference type="InterPro" id="IPR036890">
    <property type="entry name" value="HATPase_C_sf"/>
</dbReference>
<keyword evidence="6 16" id="KW-0808">Transferase</keyword>
<keyword evidence="9 16" id="KW-0418">Kinase</keyword>
<dbReference type="InterPro" id="IPR033463">
    <property type="entry name" value="sCache_3"/>
</dbReference>
<evidence type="ECO:0000256" key="9">
    <source>
        <dbReference type="ARBA" id="ARBA00022777"/>
    </source>
</evidence>
<dbReference type="GO" id="GO:0004673">
    <property type="term" value="F:protein histidine kinase activity"/>
    <property type="evidence" value="ECO:0007669"/>
    <property type="project" value="UniProtKB-EC"/>
</dbReference>
<dbReference type="Gene3D" id="1.10.287.130">
    <property type="match status" value="1"/>
</dbReference>
<keyword evidence="8" id="KW-0547">Nucleotide-binding</keyword>
<dbReference type="EC" id="2.7.13.3" evidence="3"/>
<evidence type="ECO:0000256" key="2">
    <source>
        <dbReference type="ARBA" id="ARBA00004651"/>
    </source>
</evidence>
<dbReference type="PANTHER" id="PTHR40448:SF1">
    <property type="entry name" value="TWO-COMPONENT SENSOR HISTIDINE KINASE"/>
    <property type="match status" value="1"/>
</dbReference>
<keyword evidence="5" id="KW-0597">Phosphoprotein</keyword>
<reference evidence="16 17" key="1">
    <citation type="submission" date="2021-01" db="EMBL/GenBank/DDBJ databases">
        <title>Genomic Encyclopedia of Type Strains, Phase IV (KMG-IV): sequencing the most valuable type-strain genomes for metagenomic binning, comparative biology and taxonomic classification.</title>
        <authorList>
            <person name="Goeker M."/>
        </authorList>
    </citation>
    <scope>NUCLEOTIDE SEQUENCE [LARGE SCALE GENOMIC DNA]</scope>
    <source>
        <strain evidence="16 17">DSM 25540</strain>
    </source>
</reference>
<comment type="catalytic activity">
    <reaction evidence="1">
        <text>ATP + protein L-histidine = ADP + protein N-phospho-L-histidine.</text>
        <dbReference type="EC" id="2.7.13.3"/>
    </reaction>
</comment>
<dbReference type="Gene3D" id="3.30.565.10">
    <property type="entry name" value="Histidine kinase-like ATPase, C-terminal domain"/>
    <property type="match status" value="1"/>
</dbReference>
<dbReference type="InterPro" id="IPR029151">
    <property type="entry name" value="Sensor-like_sf"/>
</dbReference>
<evidence type="ECO:0000256" key="5">
    <source>
        <dbReference type="ARBA" id="ARBA00022553"/>
    </source>
</evidence>
<comment type="subcellular location">
    <subcellularLocation>
        <location evidence="2">Cell membrane</location>
        <topology evidence="2">Multi-pass membrane protein</topology>
    </subcellularLocation>
</comment>
<dbReference type="PANTHER" id="PTHR40448">
    <property type="entry name" value="TWO-COMPONENT SENSOR HISTIDINE KINASE"/>
    <property type="match status" value="1"/>
</dbReference>